<dbReference type="SUPFAM" id="SSF56672">
    <property type="entry name" value="DNA/RNA polymerases"/>
    <property type="match status" value="1"/>
</dbReference>
<comment type="caution">
    <text evidence="8">The sequence shown here is derived from an EMBL/GenBank/DDBJ whole genome shotgun (WGS) entry which is preliminary data.</text>
</comment>
<keyword evidence="3" id="KW-0540">Nuclease</keyword>
<dbReference type="InterPro" id="IPR041373">
    <property type="entry name" value="RT_RNaseH"/>
</dbReference>
<dbReference type="GO" id="GO:0016787">
    <property type="term" value="F:hydrolase activity"/>
    <property type="evidence" value="ECO:0007669"/>
    <property type="project" value="UniProtKB-KW"/>
</dbReference>
<evidence type="ECO:0000256" key="4">
    <source>
        <dbReference type="ARBA" id="ARBA00022759"/>
    </source>
</evidence>
<evidence type="ECO:0000313" key="8">
    <source>
        <dbReference type="EMBL" id="OMJ21134.1"/>
    </source>
</evidence>
<dbReference type="OrthoDB" id="5599163at2759"/>
<keyword evidence="5" id="KW-0378">Hydrolase</keyword>
<dbReference type="Proteomes" id="UP000187429">
    <property type="component" value="Unassembled WGS sequence"/>
</dbReference>
<dbReference type="Pfam" id="PF17917">
    <property type="entry name" value="RT_RNaseH"/>
    <property type="match status" value="1"/>
</dbReference>
<dbReference type="GO" id="GO:0004519">
    <property type="term" value="F:endonuclease activity"/>
    <property type="evidence" value="ECO:0007669"/>
    <property type="project" value="UniProtKB-KW"/>
</dbReference>
<feature type="domain" description="Rhodanese" evidence="7">
    <location>
        <begin position="155"/>
        <end position="214"/>
    </location>
</feature>
<protein>
    <submittedName>
        <fullName evidence="8">Retrovirus-related Pol polyprotein from transposon</fullName>
    </submittedName>
</protein>
<dbReference type="PANTHER" id="PTHR37984:SF5">
    <property type="entry name" value="PROTEIN NYNRIN-LIKE"/>
    <property type="match status" value="1"/>
</dbReference>
<proteinExistence type="predicted"/>
<dbReference type="EMBL" id="LSSM01002589">
    <property type="protein sequence ID" value="OMJ21134.1"/>
    <property type="molecule type" value="Genomic_DNA"/>
</dbReference>
<dbReference type="InterPro" id="IPR041588">
    <property type="entry name" value="Integrase_H2C2"/>
</dbReference>
<organism evidence="8 9">
    <name type="scientific">Smittium culicis</name>
    <dbReference type="NCBI Taxonomy" id="133412"/>
    <lineage>
        <taxon>Eukaryota</taxon>
        <taxon>Fungi</taxon>
        <taxon>Fungi incertae sedis</taxon>
        <taxon>Zoopagomycota</taxon>
        <taxon>Kickxellomycotina</taxon>
        <taxon>Harpellomycetes</taxon>
        <taxon>Harpellales</taxon>
        <taxon>Legeriomycetaceae</taxon>
        <taxon>Smittium</taxon>
    </lineage>
</organism>
<dbReference type="PANTHER" id="PTHR37984">
    <property type="entry name" value="PROTEIN CBG26694"/>
    <property type="match status" value="1"/>
</dbReference>
<dbReference type="InterPro" id="IPR043128">
    <property type="entry name" value="Rev_trsase/Diguanyl_cyclase"/>
</dbReference>
<evidence type="ECO:0000256" key="2">
    <source>
        <dbReference type="ARBA" id="ARBA00022695"/>
    </source>
</evidence>
<dbReference type="Gene3D" id="3.30.70.270">
    <property type="match status" value="1"/>
</dbReference>
<keyword evidence="2" id="KW-0548">Nucleotidyltransferase</keyword>
<evidence type="ECO:0000256" key="5">
    <source>
        <dbReference type="ARBA" id="ARBA00022801"/>
    </source>
</evidence>
<dbReference type="PROSITE" id="PS50206">
    <property type="entry name" value="RHODANESE_3"/>
    <property type="match status" value="1"/>
</dbReference>
<gene>
    <name evidence="8" type="ORF">AYI69_g5946</name>
</gene>
<dbReference type="InterPro" id="IPR001763">
    <property type="entry name" value="Rhodanese-like_dom"/>
</dbReference>
<dbReference type="FunFam" id="3.10.20.370:FF:000001">
    <property type="entry name" value="Retrovirus-related Pol polyprotein from transposon 17.6-like protein"/>
    <property type="match status" value="1"/>
</dbReference>
<sequence length="309" mass="36584">MCAFYRLWIQNFSSKTEPLYRLTKKDTDFNWGKEQNESFILLKKELTNPPILRAINYEKNAGKIILTIDASPYGAGAVLQQEDIDGNRYVCRYESKSFSERERRYPQIKRELLALKLMVKKLKLYLYGTHFTIETDAKSLLYMLNKIDLPNDTAARWISYLQLFDFEIGHIKGSHNVVADALSRDPQFENKIKEYIVENKSVFVRLDKDEKLYFIFEVLSGMKSISSNKNLKLQNKELSNYFVKNKMLFRRSKPDRVPRRFAFYKKEQEKILMEVHSGIGGGHRGRDGTMRKAKDRYYWRNMFKDVDKL</sequence>
<dbReference type="GO" id="GO:0003964">
    <property type="term" value="F:RNA-directed DNA polymerase activity"/>
    <property type="evidence" value="ECO:0007669"/>
    <property type="project" value="UniProtKB-KW"/>
</dbReference>
<keyword evidence="4" id="KW-0255">Endonuclease</keyword>
<dbReference type="InterPro" id="IPR043502">
    <property type="entry name" value="DNA/RNA_pol_sf"/>
</dbReference>
<reference evidence="9" key="1">
    <citation type="submission" date="2017-01" db="EMBL/GenBank/DDBJ databases">
        <authorList>
            <person name="Wang Y."/>
            <person name="White M."/>
            <person name="Kvist S."/>
            <person name="Moncalvo J.-M."/>
        </authorList>
    </citation>
    <scope>NUCLEOTIDE SEQUENCE [LARGE SCALE GENOMIC DNA]</scope>
    <source>
        <strain evidence="9">ID-206-W2</strain>
    </source>
</reference>
<name>A0A1R1Y2Z6_9FUNG</name>
<dbReference type="AlphaFoldDB" id="A0A1R1Y2Z6"/>
<accession>A0A1R1Y2Z6</accession>
<dbReference type="CDD" id="cd09274">
    <property type="entry name" value="RNase_HI_RT_Ty3"/>
    <property type="match status" value="1"/>
</dbReference>
<evidence type="ECO:0000256" key="1">
    <source>
        <dbReference type="ARBA" id="ARBA00022679"/>
    </source>
</evidence>
<dbReference type="Gene3D" id="3.10.20.370">
    <property type="match status" value="1"/>
</dbReference>
<keyword evidence="6" id="KW-0695">RNA-directed DNA polymerase</keyword>
<dbReference type="Gene3D" id="1.10.340.70">
    <property type="match status" value="1"/>
</dbReference>
<keyword evidence="9" id="KW-1185">Reference proteome</keyword>
<dbReference type="InterPro" id="IPR050951">
    <property type="entry name" value="Retrovirus_Pol_polyprotein"/>
</dbReference>
<evidence type="ECO:0000256" key="3">
    <source>
        <dbReference type="ARBA" id="ARBA00022722"/>
    </source>
</evidence>
<feature type="non-terminal residue" evidence="8">
    <location>
        <position position="309"/>
    </location>
</feature>
<evidence type="ECO:0000256" key="6">
    <source>
        <dbReference type="ARBA" id="ARBA00022918"/>
    </source>
</evidence>
<dbReference type="Pfam" id="PF17921">
    <property type="entry name" value="Integrase_H2C2"/>
    <property type="match status" value="1"/>
</dbReference>
<evidence type="ECO:0000313" key="9">
    <source>
        <dbReference type="Proteomes" id="UP000187429"/>
    </source>
</evidence>
<keyword evidence="1" id="KW-0808">Transferase</keyword>
<evidence type="ECO:0000259" key="7">
    <source>
        <dbReference type="PROSITE" id="PS50206"/>
    </source>
</evidence>